<keyword evidence="2" id="KW-0325">Glycoprotein</keyword>
<feature type="domain" description="PKD" evidence="4">
    <location>
        <begin position="588"/>
        <end position="670"/>
    </location>
</feature>
<dbReference type="STRING" id="519442.Huta_2397"/>
<evidence type="ECO:0000259" key="4">
    <source>
        <dbReference type="PROSITE" id="PS50093"/>
    </source>
</evidence>
<dbReference type="Pfam" id="PF18911">
    <property type="entry name" value="PKD_4"/>
    <property type="match status" value="1"/>
</dbReference>
<proteinExistence type="predicted"/>
<feature type="region of interest" description="Disordered" evidence="3">
    <location>
        <begin position="555"/>
        <end position="592"/>
    </location>
</feature>
<dbReference type="InterPro" id="IPR035986">
    <property type="entry name" value="PKD_dom_sf"/>
</dbReference>
<accession>C7NMC4</accession>
<dbReference type="SUPFAM" id="SSF49299">
    <property type="entry name" value="PKD domain"/>
    <property type="match status" value="1"/>
</dbReference>
<dbReference type="PROSITE" id="PS50093">
    <property type="entry name" value="PKD"/>
    <property type="match status" value="1"/>
</dbReference>
<dbReference type="KEGG" id="hut:Huta_2397"/>
<name>C7NMC4_HALUD</name>
<dbReference type="PROSITE" id="PS51318">
    <property type="entry name" value="TAT"/>
    <property type="match status" value="1"/>
</dbReference>
<dbReference type="PANTHER" id="PTHR42970:SF1">
    <property type="entry name" value="PECTATE LYASE C-RELATED"/>
    <property type="match status" value="1"/>
</dbReference>
<organism evidence="5 6">
    <name type="scientific">Halorhabdus utahensis (strain DSM 12940 / JCM 11049 / AX-2)</name>
    <dbReference type="NCBI Taxonomy" id="519442"/>
    <lineage>
        <taxon>Archaea</taxon>
        <taxon>Methanobacteriati</taxon>
        <taxon>Methanobacteriota</taxon>
        <taxon>Stenosarchaea group</taxon>
        <taxon>Halobacteria</taxon>
        <taxon>Halobacteriales</taxon>
        <taxon>Haloarculaceae</taxon>
        <taxon>Halorhabdus</taxon>
    </lineage>
</organism>
<dbReference type="Proteomes" id="UP000002071">
    <property type="component" value="Chromosome"/>
</dbReference>
<keyword evidence="6" id="KW-1185">Reference proteome</keyword>
<dbReference type="InterPro" id="IPR022409">
    <property type="entry name" value="PKD/Chitinase_dom"/>
</dbReference>
<dbReference type="Gene3D" id="2.60.40.10">
    <property type="entry name" value="Immunoglobulins"/>
    <property type="match status" value="1"/>
</dbReference>
<feature type="compositionally biased region" description="Acidic residues" evidence="3">
    <location>
        <begin position="578"/>
        <end position="590"/>
    </location>
</feature>
<sequence length="670" mass="70076">MTRETDGNDRERASNLTRRRVLQAGASGLLAATVGTSALTATAGAVTTARISPSDGFAAVGDWLEDDEPEIYRIQEPTRSAVEAAFQASGPRVVVFETSGTIDLGGEALAITEDKCWVAGQTAPSSGITFVKGMVQVDADDCVVQHIRTRHGPGSDGEIQSNDSLNTADDTSNNVIDHVTASWGTDECLSVGYDTTDTTVTNCLVYEGLYDPYGDSSDHNYATLVGDGAENVTLAGNVWAKCRGRVPRLKSETRSVVANNVMYFFNEATNMDGDTAAAIVGNVYIPQDVDDTPIEDGNASLSDNVTDPSSTPLTGGTEELSSRPLWPAGFETLDVSGVESHNLSNAGARPADRTDNDARIVSEIRDRAGDDYLDSPYDYWVPHPDAVGGYPDLPVNTHSLSVPDTGLREWLTEWAAAVEDASADPGTGGGESDEGDGNSGSDDGSGDDSGGDDGSDDGSGDSTDCEPTTIEPYLRVDGGDWQNTGEVTVEPGGSVEFGPHPHDGTDDWVWNGPGLSATTREVVVEPDATATYTAAYTNDCGAVSEYEFVVTVEERDDGADSDSGGDGSGTDGSGGDGSGDDETSSDDLIAELDPGTTDAAVGEWIPFAIVDTTDSDHWITGLSWSFGDGTTATGWWNAHTYDTAGTYPVSLTATNDAGESTTHEVSITVT</sequence>
<dbReference type="PANTHER" id="PTHR42970">
    <property type="entry name" value="PECTATE LYASE C-RELATED"/>
    <property type="match status" value="1"/>
</dbReference>
<dbReference type="SMART" id="SM00089">
    <property type="entry name" value="PKD"/>
    <property type="match status" value="1"/>
</dbReference>
<evidence type="ECO:0000256" key="1">
    <source>
        <dbReference type="ARBA" id="ARBA00022723"/>
    </source>
</evidence>
<dbReference type="AlphaFoldDB" id="C7NMC4"/>
<dbReference type="InterPro" id="IPR052063">
    <property type="entry name" value="Polysaccharide_Lyase_1"/>
</dbReference>
<evidence type="ECO:0000313" key="6">
    <source>
        <dbReference type="Proteomes" id="UP000002071"/>
    </source>
</evidence>
<dbReference type="InterPro" id="IPR011050">
    <property type="entry name" value="Pectin_lyase_fold/virulence"/>
</dbReference>
<dbReference type="GeneID" id="71811488"/>
<gene>
    <name evidence="5" type="ordered locus">Huta_2397</name>
</gene>
<dbReference type="eggNOG" id="arCOG07581">
    <property type="taxonomic scope" value="Archaea"/>
</dbReference>
<feature type="region of interest" description="Disordered" evidence="3">
    <location>
        <begin position="290"/>
        <end position="324"/>
    </location>
</feature>
<feature type="compositionally biased region" description="Acidic residues" evidence="3">
    <location>
        <begin position="444"/>
        <end position="459"/>
    </location>
</feature>
<dbReference type="Gene3D" id="2.160.20.10">
    <property type="entry name" value="Single-stranded right-handed beta-helix, Pectin lyase-like"/>
    <property type="match status" value="1"/>
</dbReference>
<feature type="region of interest" description="Disordered" evidence="3">
    <location>
        <begin position="421"/>
        <end position="487"/>
    </location>
</feature>
<evidence type="ECO:0000313" key="5">
    <source>
        <dbReference type="EMBL" id="ACV12563.1"/>
    </source>
</evidence>
<dbReference type="InterPro" id="IPR013783">
    <property type="entry name" value="Ig-like_fold"/>
</dbReference>
<keyword evidence="1" id="KW-0479">Metal-binding</keyword>
<protein>
    <submittedName>
        <fullName evidence="5">PKD domain containing protein</fullName>
    </submittedName>
</protein>
<dbReference type="EMBL" id="CP001687">
    <property type="protein sequence ID" value="ACV12563.1"/>
    <property type="molecule type" value="Genomic_DNA"/>
</dbReference>
<feature type="compositionally biased region" description="Polar residues" evidence="3">
    <location>
        <begin position="299"/>
        <end position="314"/>
    </location>
</feature>
<dbReference type="HOGENOM" id="CLU_036782_0_0_2"/>
<dbReference type="CAZy" id="PL1">
    <property type="family name" value="Polysaccharide Lyase Family 1"/>
</dbReference>
<dbReference type="SUPFAM" id="SSF51126">
    <property type="entry name" value="Pectin lyase-like"/>
    <property type="match status" value="1"/>
</dbReference>
<dbReference type="InterPro" id="IPR000601">
    <property type="entry name" value="PKD_dom"/>
</dbReference>
<evidence type="ECO:0000256" key="2">
    <source>
        <dbReference type="ARBA" id="ARBA00023180"/>
    </source>
</evidence>
<dbReference type="InterPro" id="IPR006311">
    <property type="entry name" value="TAT_signal"/>
</dbReference>
<dbReference type="RefSeq" id="WP_015790129.1">
    <property type="nucleotide sequence ID" value="NC_013158.1"/>
</dbReference>
<dbReference type="CDD" id="cd00146">
    <property type="entry name" value="PKD"/>
    <property type="match status" value="1"/>
</dbReference>
<dbReference type="GO" id="GO:0046872">
    <property type="term" value="F:metal ion binding"/>
    <property type="evidence" value="ECO:0007669"/>
    <property type="project" value="UniProtKB-KW"/>
</dbReference>
<reference evidence="5 6" key="1">
    <citation type="journal article" date="2009" name="Stand. Genomic Sci.">
        <title>Complete genome sequence of Halorhabdus utahensis type strain (AX-2).</title>
        <authorList>
            <person name="Anderson I."/>
            <person name="Tindall B.J."/>
            <person name="Pomrenke H."/>
            <person name="Goker M."/>
            <person name="Lapidus A."/>
            <person name="Nolan M."/>
            <person name="Copeland A."/>
            <person name="Glavina Del Rio T."/>
            <person name="Chen F."/>
            <person name="Tice H."/>
            <person name="Cheng J.F."/>
            <person name="Lucas S."/>
            <person name="Chertkov O."/>
            <person name="Bruce D."/>
            <person name="Brettin T."/>
            <person name="Detter J.C."/>
            <person name="Han C."/>
            <person name="Goodwin L."/>
            <person name="Land M."/>
            <person name="Hauser L."/>
            <person name="Chang Y.J."/>
            <person name="Jeffries C.D."/>
            <person name="Pitluck S."/>
            <person name="Pati A."/>
            <person name="Mavromatis K."/>
            <person name="Ivanova N."/>
            <person name="Ovchinnikova G."/>
            <person name="Chen A."/>
            <person name="Palaniappan K."/>
            <person name="Chain P."/>
            <person name="Rohde M."/>
            <person name="Bristow J."/>
            <person name="Eisen J.A."/>
            <person name="Markowitz V."/>
            <person name="Hugenholtz P."/>
            <person name="Kyrpides N.C."/>
            <person name="Klenk H.P."/>
        </authorList>
    </citation>
    <scope>NUCLEOTIDE SEQUENCE [LARGE SCALE GENOMIC DNA]</scope>
    <source>
        <strain evidence="6">DSM 12940 / JCM 11049 / AX-2</strain>
    </source>
</reference>
<feature type="compositionally biased region" description="Gly residues" evidence="3">
    <location>
        <begin position="564"/>
        <end position="577"/>
    </location>
</feature>
<dbReference type="InterPro" id="IPR012334">
    <property type="entry name" value="Pectin_lyas_fold"/>
</dbReference>
<evidence type="ECO:0000256" key="3">
    <source>
        <dbReference type="SAM" id="MobiDB-lite"/>
    </source>
</evidence>